<proteinExistence type="predicted"/>
<dbReference type="InterPro" id="IPR045679">
    <property type="entry name" value="DUF6199"/>
</dbReference>
<keyword evidence="1" id="KW-0812">Transmembrane</keyword>
<evidence type="ECO:0000313" key="4">
    <source>
        <dbReference type="Proteomes" id="UP000325218"/>
    </source>
</evidence>
<keyword evidence="4" id="KW-1185">Reference proteome</keyword>
<dbReference type="EMBL" id="VSDO01000001">
    <property type="protein sequence ID" value="TYA15536.1"/>
    <property type="molecule type" value="Genomic_DNA"/>
</dbReference>
<reference evidence="3 4" key="1">
    <citation type="submission" date="2019-08" db="EMBL/GenBank/DDBJ databases">
        <title>Genome sequencing of Paenibacillus faecis DSM 23593(T).</title>
        <authorList>
            <person name="Kook J.-K."/>
            <person name="Park S.-N."/>
            <person name="Lim Y.K."/>
        </authorList>
    </citation>
    <scope>NUCLEOTIDE SEQUENCE [LARGE SCALE GENOMIC DNA]</scope>
    <source>
        <strain evidence="3 4">DSM 23593</strain>
    </source>
</reference>
<sequence>MLAGIAIIAYGFFVRNKPSFGWRFNEGWKIKGDSEPSESYLESMKFSGFVAVILGTFLLLGGLLSLWTALAS</sequence>
<comment type="caution">
    <text evidence="3">The sequence shown here is derived from an EMBL/GenBank/DDBJ whole genome shotgun (WGS) entry which is preliminary data.</text>
</comment>
<organism evidence="3 4">
    <name type="scientific">Paenibacillus faecis</name>
    <dbReference type="NCBI Taxonomy" id="862114"/>
    <lineage>
        <taxon>Bacteria</taxon>
        <taxon>Bacillati</taxon>
        <taxon>Bacillota</taxon>
        <taxon>Bacilli</taxon>
        <taxon>Bacillales</taxon>
        <taxon>Paenibacillaceae</taxon>
        <taxon>Paenibacillus</taxon>
    </lineage>
</organism>
<evidence type="ECO:0000259" key="2">
    <source>
        <dbReference type="Pfam" id="PF19701"/>
    </source>
</evidence>
<feature type="transmembrane region" description="Helical" evidence="1">
    <location>
        <begin position="46"/>
        <end position="70"/>
    </location>
</feature>
<keyword evidence="1" id="KW-0472">Membrane</keyword>
<feature type="domain" description="DUF6199" evidence="2">
    <location>
        <begin position="3"/>
        <end position="61"/>
    </location>
</feature>
<dbReference type="Pfam" id="PF19701">
    <property type="entry name" value="DUF6199"/>
    <property type="match status" value="1"/>
</dbReference>
<keyword evidence="1" id="KW-1133">Transmembrane helix</keyword>
<gene>
    <name evidence="3" type="ORF">FRY98_01370</name>
</gene>
<evidence type="ECO:0000313" key="3">
    <source>
        <dbReference type="EMBL" id="TYA15536.1"/>
    </source>
</evidence>
<accession>A0A5D0D006</accession>
<name>A0A5D0D006_9BACL</name>
<evidence type="ECO:0000256" key="1">
    <source>
        <dbReference type="SAM" id="Phobius"/>
    </source>
</evidence>
<protein>
    <recommendedName>
        <fullName evidence="2">DUF6199 domain-containing protein</fullName>
    </recommendedName>
</protein>
<dbReference type="OrthoDB" id="2088419at2"/>
<dbReference type="Proteomes" id="UP000325218">
    <property type="component" value="Unassembled WGS sequence"/>
</dbReference>
<dbReference type="AlphaFoldDB" id="A0A5D0D006"/>